<dbReference type="Proteomes" id="UP001062846">
    <property type="component" value="Chromosome 13"/>
</dbReference>
<proteinExistence type="predicted"/>
<gene>
    <name evidence="1" type="ORF">RHMOL_Rhmol13G0299400</name>
</gene>
<evidence type="ECO:0000313" key="2">
    <source>
        <dbReference type="Proteomes" id="UP001062846"/>
    </source>
</evidence>
<organism evidence="1 2">
    <name type="scientific">Rhododendron molle</name>
    <name type="common">Chinese azalea</name>
    <name type="synonym">Azalea mollis</name>
    <dbReference type="NCBI Taxonomy" id="49168"/>
    <lineage>
        <taxon>Eukaryota</taxon>
        <taxon>Viridiplantae</taxon>
        <taxon>Streptophyta</taxon>
        <taxon>Embryophyta</taxon>
        <taxon>Tracheophyta</taxon>
        <taxon>Spermatophyta</taxon>
        <taxon>Magnoliopsida</taxon>
        <taxon>eudicotyledons</taxon>
        <taxon>Gunneridae</taxon>
        <taxon>Pentapetalae</taxon>
        <taxon>asterids</taxon>
        <taxon>Ericales</taxon>
        <taxon>Ericaceae</taxon>
        <taxon>Ericoideae</taxon>
        <taxon>Rhodoreae</taxon>
        <taxon>Rhododendron</taxon>
    </lineage>
</organism>
<reference evidence="1" key="1">
    <citation type="submission" date="2022-02" db="EMBL/GenBank/DDBJ databases">
        <title>Plant Genome Project.</title>
        <authorList>
            <person name="Zhang R.-G."/>
        </authorList>
    </citation>
    <scope>NUCLEOTIDE SEQUENCE</scope>
    <source>
        <strain evidence="1">AT1</strain>
    </source>
</reference>
<keyword evidence="2" id="KW-1185">Reference proteome</keyword>
<evidence type="ECO:0000313" key="1">
    <source>
        <dbReference type="EMBL" id="KAI8526329.1"/>
    </source>
</evidence>
<sequence length="113" mass="12996">MPSLCWKHHTLIQALMSRGPLNEQDFHSIFTGVTGKNPGTHQQLFNDYLLKINKELSFVQMELRACRNQYDGSVFYGVVNNVADEQSKLGTRYTVPQIAFYKGIVSLLLYFTY</sequence>
<name>A0ACC0LDD6_RHOML</name>
<dbReference type="EMBL" id="CM046400">
    <property type="protein sequence ID" value="KAI8526329.1"/>
    <property type="molecule type" value="Genomic_DNA"/>
</dbReference>
<accession>A0ACC0LDD6</accession>
<protein>
    <submittedName>
        <fullName evidence="1">Uncharacterized protein</fullName>
    </submittedName>
</protein>
<comment type="caution">
    <text evidence="1">The sequence shown here is derived from an EMBL/GenBank/DDBJ whole genome shotgun (WGS) entry which is preliminary data.</text>
</comment>